<evidence type="ECO:0000313" key="1">
    <source>
        <dbReference type="EMBL" id="KAJ8630427.1"/>
    </source>
</evidence>
<protein>
    <submittedName>
        <fullName evidence="1">Uncharacterized protein</fullName>
    </submittedName>
</protein>
<reference evidence="1 2" key="1">
    <citation type="journal article" date="2022" name="Hortic Res">
        <title>A haplotype resolved chromosomal level avocado genome allows analysis of novel avocado genes.</title>
        <authorList>
            <person name="Nath O."/>
            <person name="Fletcher S.J."/>
            <person name="Hayward A."/>
            <person name="Shaw L.M."/>
            <person name="Masouleh A.K."/>
            <person name="Furtado A."/>
            <person name="Henry R.J."/>
            <person name="Mitter N."/>
        </authorList>
    </citation>
    <scope>NUCLEOTIDE SEQUENCE [LARGE SCALE GENOMIC DNA]</scope>
    <source>
        <strain evidence="2">cv. Hass</strain>
    </source>
</reference>
<accession>A0ACC2LAN0</accession>
<keyword evidence="2" id="KW-1185">Reference proteome</keyword>
<name>A0ACC2LAN0_PERAE</name>
<comment type="caution">
    <text evidence="1">The sequence shown here is derived from an EMBL/GenBank/DDBJ whole genome shotgun (WGS) entry which is preliminary data.</text>
</comment>
<organism evidence="1 2">
    <name type="scientific">Persea americana</name>
    <name type="common">Avocado</name>
    <dbReference type="NCBI Taxonomy" id="3435"/>
    <lineage>
        <taxon>Eukaryota</taxon>
        <taxon>Viridiplantae</taxon>
        <taxon>Streptophyta</taxon>
        <taxon>Embryophyta</taxon>
        <taxon>Tracheophyta</taxon>
        <taxon>Spermatophyta</taxon>
        <taxon>Magnoliopsida</taxon>
        <taxon>Magnoliidae</taxon>
        <taxon>Laurales</taxon>
        <taxon>Lauraceae</taxon>
        <taxon>Persea</taxon>
    </lineage>
</organism>
<evidence type="ECO:0000313" key="2">
    <source>
        <dbReference type="Proteomes" id="UP001234297"/>
    </source>
</evidence>
<proteinExistence type="predicted"/>
<dbReference type="EMBL" id="CM056815">
    <property type="protein sequence ID" value="KAJ8630427.1"/>
    <property type="molecule type" value="Genomic_DNA"/>
</dbReference>
<dbReference type="Proteomes" id="UP001234297">
    <property type="component" value="Chromosome 7"/>
</dbReference>
<gene>
    <name evidence="1" type="ORF">MRB53_023750</name>
</gene>
<sequence length="679" mass="75460">MTQNSSRRILTFPAVHPSEDVSPAVLLQAVINICRIISTYSSKSFPSHNRIAREAIREIGSLLILFEETQDHGSILTESVVLCLSEIYVYLQKIQFLLEDCTREGARLWVLVQSKRVVDEFQLLIRSIATALDLLPLASMDVCVEVREMVELVAKQARKVKIGIDPDDKQTSMDVHLILSQFEKKIVPNSSDLKRLVTRLGIRSWTDCNREIRFLEEEMERENSKENERRIMLLSILVGFMNYCRGVLFDVVDGPNVENTDIKYDSKMLDCLNPEDFRCPISLELMTDPVIITTGQTYDRSSIQKWLKAGNLSCPKTGEKLKSTELIPNLALQNLIQQFLRNSGVTISEPGSRSHDLRRTHVTRSSASGTEAMRMLAIFLVEKLSTGTEAERNKAAYEIRLLTKSNTINRDCLVEAGAILWLLNLVSSKNPITQHNTMAALLNLSKHSKGKTLIFESGGLDPIIAVLRNGLKMEARHNAAATLFYLASIDEYREAIGEIPESLLALVGLLRDGTDRGKKNAAVALFVLLRFPGNHQRAIAAGAIPALMNLLTSDREDVVNDSLSVLAALAEGSEGSNAVLREIEISSIVKMLISATSSAVKEHCISILVSLCVNGGPEVVSDTKKMPSLVQSLCLLLKEGTRMSRKANLLLGILHDRRKRSSTGMLVSSIRQEHVIHVQ</sequence>